<sequence>MTDLSVSHSKCHEAVTFIRFCVNIFEMKITARNDKSLPAGDGHVTLKGISCPFPDNTDR</sequence>
<dbReference type="Proteomes" id="UP000256971">
    <property type="component" value="Chromosome"/>
</dbReference>
<evidence type="ECO:0000313" key="2">
    <source>
        <dbReference type="Proteomes" id="UP000256971"/>
    </source>
</evidence>
<gene>
    <name evidence="1" type="ORF">DY252_21490</name>
</gene>
<reference evidence="1 2" key="1">
    <citation type="submission" date="2018-08" db="EMBL/GenBank/DDBJ databases">
        <title>Complete genome sequence of type strain Thalassospira indica MCCC 1A01103T, isolated from isolated from deep seawater of the Indian Ocean.</title>
        <authorList>
            <person name="Liu Y."/>
        </authorList>
    </citation>
    <scope>NUCLEOTIDE SEQUENCE [LARGE SCALE GENOMIC DNA]</scope>
    <source>
        <strain evidence="1 2">PB8BT</strain>
    </source>
</reference>
<dbReference type="EMBL" id="CP031555">
    <property type="protein sequence ID" value="AXO16513.1"/>
    <property type="molecule type" value="Genomic_DNA"/>
</dbReference>
<accession>A0ABN5NM65</accession>
<proteinExistence type="predicted"/>
<protein>
    <submittedName>
        <fullName evidence="1">Uncharacterized protein</fullName>
    </submittedName>
</protein>
<evidence type="ECO:0000313" key="1">
    <source>
        <dbReference type="EMBL" id="AXO16513.1"/>
    </source>
</evidence>
<keyword evidence="2" id="KW-1185">Reference proteome</keyword>
<organism evidence="1 2">
    <name type="scientific">Thalassospira indica</name>
    <dbReference type="NCBI Taxonomy" id="1891279"/>
    <lineage>
        <taxon>Bacteria</taxon>
        <taxon>Pseudomonadati</taxon>
        <taxon>Pseudomonadota</taxon>
        <taxon>Alphaproteobacteria</taxon>
        <taxon>Rhodospirillales</taxon>
        <taxon>Thalassospiraceae</taxon>
        <taxon>Thalassospira</taxon>
    </lineage>
</organism>
<name>A0ABN5NM65_9PROT</name>